<gene>
    <name evidence="2" type="ORF">KYI11_01770</name>
</gene>
<evidence type="ECO:0000256" key="1">
    <source>
        <dbReference type="SAM" id="Phobius"/>
    </source>
</evidence>
<protein>
    <recommendedName>
        <fullName evidence="4">DoxX family protein</fullName>
    </recommendedName>
</protein>
<sequence length="147" mass="16859">MKTLIVYLFGCLIGLTVFLIHPSSHLILITMKWSIIISFLYTFIGRLIPKIRLSLIRMVPDNIPYPKVIVYLTGIIELLITISLLFGYYEVLMSFIGIILCIILFPANIKAYRQNIKLGGASPTNIYLRFIVQILFILSFVCIILFQ</sequence>
<evidence type="ECO:0000313" key="3">
    <source>
        <dbReference type="Proteomes" id="UP000826802"/>
    </source>
</evidence>
<dbReference type="AlphaFoldDB" id="A0AAJ4PBS5"/>
<keyword evidence="1" id="KW-0812">Transmembrane</keyword>
<dbReference type="EMBL" id="CP079981">
    <property type="protein sequence ID" value="QYA42694.1"/>
    <property type="molecule type" value="Genomic_DNA"/>
</dbReference>
<evidence type="ECO:0008006" key="4">
    <source>
        <dbReference type="Google" id="ProtNLM"/>
    </source>
</evidence>
<organism evidence="2 3">
    <name type="scientific">Macrococcoides bohemicum</name>
    <dbReference type="NCBI Taxonomy" id="1903056"/>
    <lineage>
        <taxon>Bacteria</taxon>
        <taxon>Bacillati</taxon>
        <taxon>Bacillota</taxon>
        <taxon>Bacilli</taxon>
        <taxon>Bacillales</taxon>
        <taxon>Staphylococcaceae</taxon>
        <taxon>Macrococcoides</taxon>
    </lineage>
</organism>
<keyword evidence="3" id="KW-1185">Reference proteome</keyword>
<feature type="transmembrane region" description="Helical" evidence="1">
    <location>
        <begin position="92"/>
        <end position="112"/>
    </location>
</feature>
<dbReference type="RefSeq" id="WP_219503410.1">
    <property type="nucleotide sequence ID" value="NZ_CP079981.1"/>
</dbReference>
<keyword evidence="1" id="KW-1133">Transmembrane helix</keyword>
<dbReference type="Proteomes" id="UP000826802">
    <property type="component" value="Chromosome"/>
</dbReference>
<feature type="transmembrane region" description="Helical" evidence="1">
    <location>
        <begin position="124"/>
        <end position="146"/>
    </location>
</feature>
<feature type="transmembrane region" description="Helical" evidence="1">
    <location>
        <begin position="29"/>
        <end position="48"/>
    </location>
</feature>
<accession>A0AAJ4PBS5</accession>
<proteinExistence type="predicted"/>
<reference evidence="2 3" key="1">
    <citation type="submission" date="2021-07" db="EMBL/GenBank/DDBJ databases">
        <title>Prevalence and characterization of methicillin-resistant Macrococcus spp. in food producing animals and meat in Switzerland in 2019.</title>
        <authorList>
            <person name="Keller J.E."/>
            <person name="Schwendener S."/>
            <person name="Neuenschwander J."/>
            <person name="Overesch G."/>
            <person name="Perreten V."/>
        </authorList>
    </citation>
    <scope>NUCLEOTIDE SEQUENCE [LARGE SCALE GENOMIC DNA]</scope>
    <source>
        <strain evidence="2 3">19Msa0936</strain>
    </source>
</reference>
<evidence type="ECO:0000313" key="2">
    <source>
        <dbReference type="EMBL" id="QYA42694.1"/>
    </source>
</evidence>
<keyword evidence="1" id="KW-0472">Membrane</keyword>
<feature type="transmembrane region" description="Helical" evidence="1">
    <location>
        <begin position="68"/>
        <end position="86"/>
    </location>
</feature>
<dbReference type="PANTHER" id="PTHR36974">
    <property type="entry name" value="MEMBRANE PROTEIN-RELATED"/>
    <property type="match status" value="1"/>
</dbReference>
<name>A0AAJ4PBS5_9STAP</name>
<dbReference type="PANTHER" id="PTHR36974:SF1">
    <property type="entry name" value="DOXX FAMILY MEMBRANE PROTEIN"/>
    <property type="match status" value="1"/>
</dbReference>